<reference evidence="1" key="1">
    <citation type="journal article" date="2020" name="Nature">
        <title>Giant virus diversity and host interactions through global metagenomics.</title>
        <authorList>
            <person name="Schulz F."/>
            <person name="Roux S."/>
            <person name="Paez-Espino D."/>
            <person name="Jungbluth S."/>
            <person name="Walsh D.A."/>
            <person name="Denef V.J."/>
            <person name="McMahon K.D."/>
            <person name="Konstantinidis K.T."/>
            <person name="Eloe-Fadrosh E.A."/>
            <person name="Kyrpides N.C."/>
            <person name="Woyke T."/>
        </authorList>
    </citation>
    <scope>NUCLEOTIDE SEQUENCE</scope>
    <source>
        <strain evidence="1">GVMAG-M-3300023110-24</strain>
    </source>
</reference>
<dbReference type="AlphaFoldDB" id="A0A6C0CZP8"/>
<accession>A0A6C0CZP8</accession>
<dbReference type="EMBL" id="MN739509">
    <property type="protein sequence ID" value="QHT09294.1"/>
    <property type="molecule type" value="Genomic_DNA"/>
</dbReference>
<name>A0A6C0CZP8_9ZZZZ</name>
<proteinExistence type="predicted"/>
<evidence type="ECO:0000313" key="1">
    <source>
        <dbReference type="EMBL" id="QHT09294.1"/>
    </source>
</evidence>
<organism evidence="1">
    <name type="scientific">viral metagenome</name>
    <dbReference type="NCBI Taxonomy" id="1070528"/>
    <lineage>
        <taxon>unclassified sequences</taxon>
        <taxon>metagenomes</taxon>
        <taxon>organismal metagenomes</taxon>
    </lineage>
</organism>
<sequence>MIVKVIMYIILNHINKDDILYEQKSDKIVLKYKLNDFIIIGIPLKIKYDEYININCITKFFISDKTTLDVLNIIDSNYSSSIKLLKYDNYQKKYYIMCKKICNRKIKDSIEYISIIKIYNNNYYNYII</sequence>
<protein>
    <submittedName>
        <fullName evidence="1">Uncharacterized protein</fullName>
    </submittedName>
</protein>